<proteinExistence type="predicted"/>
<protein>
    <submittedName>
        <fullName evidence="1">Uncharacterized protein</fullName>
    </submittedName>
</protein>
<reference evidence="1 2" key="1">
    <citation type="submission" date="2018-11" db="EMBL/GenBank/DDBJ databases">
        <authorList>
            <consortium name="Pathogen Informatics"/>
        </authorList>
    </citation>
    <scope>NUCLEOTIDE SEQUENCE [LARGE SCALE GENOMIC DNA]</scope>
</reference>
<dbReference type="Proteomes" id="UP000281553">
    <property type="component" value="Unassembled WGS sequence"/>
</dbReference>
<dbReference type="AlphaFoldDB" id="A0A3P7MRZ2"/>
<dbReference type="OrthoDB" id="8783038at2759"/>
<dbReference type="EMBL" id="UYRU01082229">
    <property type="protein sequence ID" value="VDN32495.1"/>
    <property type="molecule type" value="Genomic_DNA"/>
</dbReference>
<keyword evidence="2" id="KW-1185">Reference proteome</keyword>
<gene>
    <name evidence="1" type="ORF">DILT_LOCUS15994</name>
</gene>
<sequence length="115" mass="12581">MTLIKECQNRHVCCFSILQDHAEMLEKNMSEYLQPVDLPFLNLEQCSPAALESHTALMNQMLGTSATNAQKTATDKSGLFSKFGKARTQSVDGNPLRTAFIGGIGYNPVKVTCLA</sequence>
<organism evidence="1 2">
    <name type="scientific">Dibothriocephalus latus</name>
    <name type="common">Fish tapeworm</name>
    <name type="synonym">Diphyllobothrium latum</name>
    <dbReference type="NCBI Taxonomy" id="60516"/>
    <lineage>
        <taxon>Eukaryota</taxon>
        <taxon>Metazoa</taxon>
        <taxon>Spiralia</taxon>
        <taxon>Lophotrochozoa</taxon>
        <taxon>Platyhelminthes</taxon>
        <taxon>Cestoda</taxon>
        <taxon>Eucestoda</taxon>
        <taxon>Diphyllobothriidea</taxon>
        <taxon>Diphyllobothriidae</taxon>
        <taxon>Dibothriocephalus</taxon>
    </lineage>
</organism>
<accession>A0A3P7MRZ2</accession>
<evidence type="ECO:0000313" key="2">
    <source>
        <dbReference type="Proteomes" id="UP000281553"/>
    </source>
</evidence>
<name>A0A3P7MRZ2_DIBLA</name>
<evidence type="ECO:0000313" key="1">
    <source>
        <dbReference type="EMBL" id="VDN32495.1"/>
    </source>
</evidence>